<organism evidence="2 3">
    <name type="scientific">Stappia indica</name>
    <dbReference type="NCBI Taxonomy" id="538381"/>
    <lineage>
        <taxon>Bacteria</taxon>
        <taxon>Pseudomonadati</taxon>
        <taxon>Pseudomonadota</taxon>
        <taxon>Alphaproteobacteria</taxon>
        <taxon>Hyphomicrobiales</taxon>
        <taxon>Stappiaceae</taxon>
        <taxon>Stappia</taxon>
    </lineage>
</organism>
<dbReference type="EMBL" id="CP046908">
    <property type="protein sequence ID" value="QGZ33928.1"/>
    <property type="molecule type" value="Genomic_DNA"/>
</dbReference>
<evidence type="ECO:0000313" key="2">
    <source>
        <dbReference type="EMBL" id="QGZ33928.1"/>
    </source>
</evidence>
<proteinExistence type="predicted"/>
<gene>
    <name evidence="2" type="ORF">GH266_05025</name>
</gene>
<dbReference type="KEGG" id="siw:GH266_05025"/>
<feature type="domain" description="AcrIC5-like" evidence="1">
    <location>
        <begin position="5"/>
        <end position="56"/>
    </location>
</feature>
<dbReference type="InterPro" id="IPR054398">
    <property type="entry name" value="AcrIC5-like_dom"/>
</dbReference>
<evidence type="ECO:0000259" key="1">
    <source>
        <dbReference type="Pfam" id="PF22147"/>
    </source>
</evidence>
<dbReference type="RefSeq" id="WP_158192918.1">
    <property type="nucleotide sequence ID" value="NZ_CP046908.1"/>
</dbReference>
<name>A0A857C4W9_9HYPH</name>
<dbReference type="Pfam" id="PF22147">
    <property type="entry name" value="AcrIC5"/>
    <property type="match status" value="1"/>
</dbReference>
<accession>A0A857C4W9</accession>
<dbReference type="OrthoDB" id="3244707at2"/>
<sequence>MTKITNQHGAEFDMDAVANLMDDDIREALHSQGFDSDQAFFEAYCRAHAELYGEEFTFATRNPQA</sequence>
<protein>
    <recommendedName>
        <fullName evidence="1">AcrIC5-like domain-containing protein</fullName>
    </recommendedName>
</protein>
<reference evidence="2 3" key="1">
    <citation type="submission" date="2019-12" db="EMBL/GenBank/DDBJ databases">
        <title>The genome of Stappia indica PHM037.</title>
        <authorList>
            <person name="Kacar D."/>
            <person name="Galan B."/>
            <person name="Canedo L."/>
            <person name="Rodriguez P."/>
            <person name="de la Calle F."/>
            <person name="Garcia J.L."/>
        </authorList>
    </citation>
    <scope>NUCLEOTIDE SEQUENCE [LARGE SCALE GENOMIC DNA]</scope>
    <source>
        <strain evidence="2 3">PHM037</strain>
    </source>
</reference>
<dbReference type="AlphaFoldDB" id="A0A857C4W9"/>
<evidence type="ECO:0000313" key="3">
    <source>
        <dbReference type="Proteomes" id="UP000435648"/>
    </source>
</evidence>
<dbReference type="Proteomes" id="UP000435648">
    <property type="component" value="Chromosome"/>
</dbReference>